<dbReference type="Proteomes" id="UP000234333">
    <property type="component" value="Unassembled WGS sequence"/>
</dbReference>
<dbReference type="EMBL" id="FXZC01000003">
    <property type="protein sequence ID" value="SMX79116.1"/>
    <property type="molecule type" value="Genomic_DNA"/>
</dbReference>
<dbReference type="GeneID" id="99775391"/>
<protein>
    <submittedName>
        <fullName evidence="2">Uncharacterized protein</fullName>
    </submittedName>
</protein>
<evidence type="ECO:0000313" key="2">
    <source>
        <dbReference type="EMBL" id="SMX79116.1"/>
    </source>
</evidence>
<dbReference type="RefSeq" id="WP_180960595.1">
    <property type="nucleotide sequence ID" value="NZ_FXZC01000003.1"/>
</dbReference>
<gene>
    <name evidence="2" type="ORF">BC102111_01621</name>
</gene>
<proteinExistence type="predicted"/>
<sequence>MMDRDFRTELDRRFDLYEDPESDEGILDPLPWRDLGVSVAVLAVLSAALLAWCLL</sequence>
<organism evidence="2 3">
    <name type="scientific">Brevibacterium casei CIP 102111</name>
    <dbReference type="NCBI Taxonomy" id="1255625"/>
    <lineage>
        <taxon>Bacteria</taxon>
        <taxon>Bacillati</taxon>
        <taxon>Actinomycetota</taxon>
        <taxon>Actinomycetes</taxon>
        <taxon>Micrococcales</taxon>
        <taxon>Brevibacteriaceae</taxon>
        <taxon>Brevibacterium</taxon>
    </lineage>
</organism>
<evidence type="ECO:0000313" key="3">
    <source>
        <dbReference type="Proteomes" id="UP000234333"/>
    </source>
</evidence>
<keyword evidence="1" id="KW-0472">Membrane</keyword>
<keyword evidence="1" id="KW-0812">Transmembrane</keyword>
<evidence type="ECO:0000256" key="1">
    <source>
        <dbReference type="SAM" id="Phobius"/>
    </source>
</evidence>
<feature type="transmembrane region" description="Helical" evidence="1">
    <location>
        <begin position="35"/>
        <end position="54"/>
    </location>
</feature>
<dbReference type="AlphaFoldDB" id="A0A2H1IVA6"/>
<name>A0A2H1IVA6_9MICO</name>
<keyword evidence="1" id="KW-1133">Transmembrane helix</keyword>
<accession>A0A2H1IVA6</accession>
<reference evidence="2 3" key="1">
    <citation type="submission" date="2017-03" db="EMBL/GenBank/DDBJ databases">
        <authorList>
            <person name="Afonso C.L."/>
            <person name="Miller P.J."/>
            <person name="Scott M.A."/>
            <person name="Spackman E."/>
            <person name="Goraichik I."/>
            <person name="Dimitrov K.M."/>
            <person name="Suarez D.L."/>
            <person name="Swayne D.E."/>
        </authorList>
    </citation>
    <scope>NUCLEOTIDE SEQUENCE [LARGE SCALE GENOMIC DNA]</scope>
    <source>
        <strain evidence="2 3">CIP 102111</strain>
    </source>
</reference>